<dbReference type="OrthoDB" id="10279538at2759"/>
<organism evidence="2">
    <name type="scientific">Rhizopus microsporus var. microsporus</name>
    <dbReference type="NCBI Taxonomy" id="86635"/>
    <lineage>
        <taxon>Eukaryota</taxon>
        <taxon>Fungi</taxon>
        <taxon>Fungi incertae sedis</taxon>
        <taxon>Mucoromycota</taxon>
        <taxon>Mucoromycotina</taxon>
        <taxon>Mucoromycetes</taxon>
        <taxon>Mucorales</taxon>
        <taxon>Mucorineae</taxon>
        <taxon>Rhizopodaceae</taxon>
        <taxon>Rhizopus</taxon>
    </lineage>
</organism>
<protein>
    <submittedName>
        <fullName evidence="2">Uncharacterized protein</fullName>
    </submittedName>
</protein>
<gene>
    <name evidence="2" type="ORF">BCV72DRAFT_304962</name>
</gene>
<feature type="compositionally biased region" description="Polar residues" evidence="1">
    <location>
        <begin position="112"/>
        <end position="125"/>
    </location>
</feature>
<name>A0A1X0R4U7_RHIZD</name>
<feature type="compositionally biased region" description="Polar residues" evidence="1">
    <location>
        <begin position="90"/>
        <end position="100"/>
    </location>
</feature>
<reference evidence="2" key="1">
    <citation type="journal article" date="2016" name="Proc. Natl. Acad. Sci. U.S.A.">
        <title>Lipid metabolic changes in an early divergent fungus govern the establishment of a mutualistic symbiosis with endobacteria.</title>
        <authorList>
            <person name="Lastovetsky O.A."/>
            <person name="Gaspar M.L."/>
            <person name="Mondo S.J."/>
            <person name="LaButti K.M."/>
            <person name="Sandor L."/>
            <person name="Grigoriev I.V."/>
            <person name="Henry S.A."/>
            <person name="Pawlowska T.E."/>
        </authorList>
    </citation>
    <scope>NUCLEOTIDE SEQUENCE [LARGE SCALE GENOMIC DNA]</scope>
    <source>
        <strain evidence="2">ATCC 52814</strain>
    </source>
</reference>
<evidence type="ECO:0000256" key="1">
    <source>
        <dbReference type="SAM" id="MobiDB-lite"/>
    </source>
</evidence>
<proteinExistence type="predicted"/>
<dbReference type="AlphaFoldDB" id="A0A1X0R4U7"/>
<dbReference type="VEuPathDB" id="FungiDB:BCV72DRAFT_304962"/>
<accession>A0A1X0R4U7</accession>
<evidence type="ECO:0000313" key="2">
    <source>
        <dbReference type="EMBL" id="ORE07022.1"/>
    </source>
</evidence>
<sequence length="257" mass="29627">MKIADTVETSKDCEKNKLNVIEFYHKILWDSQQLEPLPSKHGRRVGFSTNPPIIHEYESECSGDLAFGYYSSSHITEVYCKEGIQHKMTMSQESDTQNDNNQRKKRLRSKFGSVSNMQSDSQPQGFSMDPMNPDVSNSLDIFSSDLFKDLQVPETLLNVCFEDSICEHKNNGCVEMSGYPHSDNAHTDKRNRDSEKKEYVERAYTDAEQKRIIGNNYGSKASCVPLAFQRVMRKLSLFRSLFQKKKPCRPFLERKPL</sequence>
<feature type="region of interest" description="Disordered" evidence="1">
    <location>
        <begin position="90"/>
        <end position="132"/>
    </location>
</feature>
<dbReference type="Proteomes" id="UP000242414">
    <property type="component" value="Unassembled WGS sequence"/>
</dbReference>
<dbReference type="EMBL" id="KV921911">
    <property type="protein sequence ID" value="ORE07022.1"/>
    <property type="molecule type" value="Genomic_DNA"/>
</dbReference>